<organism evidence="1 2">
    <name type="scientific">Candidatus Accumulibacter adjunctus</name>
    <dbReference type="NCBI Taxonomy" id="1454001"/>
    <lineage>
        <taxon>Bacteria</taxon>
        <taxon>Pseudomonadati</taxon>
        <taxon>Pseudomonadota</taxon>
        <taxon>Betaproteobacteria</taxon>
        <taxon>Candidatus Accumulibacter</taxon>
    </lineage>
</organism>
<protein>
    <submittedName>
        <fullName evidence="1">Uncharacterized protein</fullName>
    </submittedName>
</protein>
<accession>A0A011PLS5</accession>
<evidence type="ECO:0000313" key="1">
    <source>
        <dbReference type="EMBL" id="EXI67279.1"/>
    </source>
</evidence>
<name>A0A011PLS5_9PROT</name>
<proteinExistence type="predicted"/>
<reference evidence="1" key="1">
    <citation type="submission" date="2014-02" db="EMBL/GenBank/DDBJ databases">
        <title>Expanding our view of genomic diversity in Candidatus Accumulibacter clades.</title>
        <authorList>
            <person name="Skennerton C.T."/>
            <person name="Barr J.J."/>
            <person name="Slater F.R."/>
            <person name="Bond P.L."/>
            <person name="Tyson G.W."/>
        </authorList>
    </citation>
    <scope>NUCLEOTIDE SEQUENCE [LARGE SCALE GENOMIC DNA]</scope>
</reference>
<dbReference type="PATRIC" id="fig|1454001.3.peg.2160"/>
<sequence length="128" mass="13440">MKPIELLAAIALGTSPIAHAAGGHDHGTDHKPAHGGLVVESHHLDFELVVKPEALQLFVRDHGKPVDVSKATGKLTLLSGNEKLELPLTPAGDHLASKGNYTLQAGRPVIAQVVFPGKASVAARFVLR</sequence>
<dbReference type="AlphaFoldDB" id="A0A011PLS5"/>
<keyword evidence="2" id="KW-1185">Reference proteome</keyword>
<dbReference type="EMBL" id="JFAX01000011">
    <property type="protein sequence ID" value="EXI67279.1"/>
    <property type="molecule type" value="Genomic_DNA"/>
</dbReference>
<dbReference type="Proteomes" id="UP000020218">
    <property type="component" value="Unassembled WGS sequence"/>
</dbReference>
<dbReference type="STRING" id="1454001.AW08_02114"/>
<gene>
    <name evidence="1" type="ORF">AW08_02114</name>
</gene>
<comment type="caution">
    <text evidence="1">The sequence shown here is derived from an EMBL/GenBank/DDBJ whole genome shotgun (WGS) entry which is preliminary data.</text>
</comment>
<evidence type="ECO:0000313" key="2">
    <source>
        <dbReference type="Proteomes" id="UP000020218"/>
    </source>
</evidence>